<reference evidence="2 3" key="1">
    <citation type="submission" date="2019-06" db="EMBL/GenBank/DDBJ databases">
        <title>A Diverse Panel of Clinical Acinetobacter baumannii for Research Use.</title>
        <authorList>
            <person name="Mcgann P."/>
            <person name="Snesrud E."/>
            <person name="Galac M.R."/>
        </authorList>
    </citation>
    <scope>NUCLEOTIDE SEQUENCE [LARGE SCALE GENOMIC DNA]</scope>
    <source>
        <strain evidence="2 3">MRSN14237</strain>
    </source>
</reference>
<dbReference type="RefSeq" id="WP_001229526.1">
    <property type="nucleotide sequence ID" value="NZ_BHFY01000067.1"/>
</dbReference>
<dbReference type="Proteomes" id="UP000315888">
    <property type="component" value="Unassembled WGS sequence"/>
</dbReference>
<comment type="caution">
    <text evidence="2">The sequence shown here is derived from an EMBL/GenBank/DDBJ whole genome shotgun (WGS) entry which is preliminary data.</text>
</comment>
<proteinExistence type="predicted"/>
<name>A0A5P1BPK5_ACIBA</name>
<dbReference type="AlphaFoldDB" id="A0A5P1BPK5"/>
<evidence type="ECO:0000313" key="3">
    <source>
        <dbReference type="Proteomes" id="UP000315888"/>
    </source>
</evidence>
<dbReference type="Pfam" id="PF04865">
    <property type="entry name" value="Baseplate_J"/>
    <property type="match status" value="1"/>
</dbReference>
<sequence length="393" mass="42142">MALTTVAPVIDESGITAPTYDQVLLYLKDKYRSIYGNDVYLENDSLDGQFLGILSLVISDVNAVCVKTYNSFNPKTANTDALTRNVKINGIARSLATYSTVDVTITGLSGTLIRAGIVADKNNNKWILPLNITIPPSGFITVSATAEKAGAILASANTIKTILTPTRGWQGVNNQNSSSIGQDAETNAKLRQRQALSVAIPSQSMPEGLRGAILDLPNVTRCKYFENKETVSDGNGLPPKSLCVIVYGGDSQAIGNLIQKYKSMGCALHGNTNVTVVNVYGDAETISFYRPDVVNITFKLQITTYESYSADTADSICKLLAEYVNALDIGDKITQNKLYGAANLYGAEQSQTYEVSSIKIVANGAEHLGDYILPFGCVAFCDPALIEIEVTSG</sequence>
<gene>
    <name evidence="2" type="ORF">FJU42_15620</name>
</gene>
<organism evidence="2 3">
    <name type="scientific">Acinetobacter baumannii</name>
    <dbReference type="NCBI Taxonomy" id="470"/>
    <lineage>
        <taxon>Bacteria</taxon>
        <taxon>Pseudomonadati</taxon>
        <taxon>Pseudomonadota</taxon>
        <taxon>Gammaproteobacteria</taxon>
        <taxon>Moraxellales</taxon>
        <taxon>Moraxellaceae</taxon>
        <taxon>Acinetobacter</taxon>
        <taxon>Acinetobacter calcoaceticus/baumannii complex</taxon>
    </lineage>
</organism>
<dbReference type="InterPro" id="IPR006949">
    <property type="entry name" value="Barrel_Baseplate_J-like"/>
</dbReference>
<feature type="domain" description="Baseplate protein J-like barrel" evidence="1">
    <location>
        <begin position="103"/>
        <end position="179"/>
    </location>
</feature>
<accession>A0A5P1BPK5</accession>
<evidence type="ECO:0000313" key="2">
    <source>
        <dbReference type="EMBL" id="TPU61475.1"/>
    </source>
</evidence>
<evidence type="ECO:0000259" key="1">
    <source>
        <dbReference type="Pfam" id="PF04865"/>
    </source>
</evidence>
<dbReference type="EMBL" id="VHGY01000045">
    <property type="protein sequence ID" value="TPU61475.1"/>
    <property type="molecule type" value="Genomic_DNA"/>
</dbReference>
<protein>
    <submittedName>
        <fullName evidence="2">Phage baseplate protein</fullName>
    </submittedName>
</protein>